<reference evidence="4" key="1">
    <citation type="submission" date="2006-06" db="EMBL/GenBank/DDBJ databases">
        <title>Complete sequence of chromosome of Mycobacterium sp. MCS.</title>
        <authorList>
            <consortium name="US DOE Joint Genome Institute"/>
            <person name="Copeland A."/>
            <person name="Lucas S."/>
            <person name="Lapidus A."/>
            <person name="Barry K."/>
            <person name="Detter J.C."/>
            <person name="Glavina del Rio T."/>
            <person name="Hammon N."/>
            <person name="Israni S."/>
            <person name="Dalin E."/>
            <person name="Tice H."/>
            <person name="Pitluck S."/>
            <person name="Martinez M."/>
            <person name="Schmutz J."/>
            <person name="Larimer F."/>
            <person name="Land M."/>
            <person name="Hauser L."/>
            <person name="Kyrpides N."/>
            <person name="Kim E."/>
            <person name="Miller C.D."/>
            <person name="Hughes J.E."/>
            <person name="Anderson A.J."/>
            <person name="Sims R.C."/>
            <person name="Richardson P."/>
        </authorList>
    </citation>
    <scope>NUCLEOTIDE SEQUENCE [LARGE SCALE GENOMIC DNA]</scope>
    <source>
        <strain evidence="4">MCS</strain>
    </source>
</reference>
<evidence type="ECO:0000259" key="2">
    <source>
        <dbReference type="SMART" id="SM00065"/>
    </source>
</evidence>
<dbReference type="SUPFAM" id="SSF55781">
    <property type="entry name" value="GAF domain-like"/>
    <property type="match status" value="1"/>
</dbReference>
<sequence>MPRETATTVPDEPAARSRAQLTEDVEIGLAGTLNLRRTGLRLLTMLRPELADWTALVLPDNRTGGVTFFGGDQVGFTDLVPRRPEAYPLLERTLRTGQPHRVRLESADADPGALADIVHHPRLCDEVASRSPADVLALGLTARGATLGVLLLARVGDRSWGGDADNDDVVFARRLAARAAVALDSARLYEERGRIAAALQRGLRPPVLPEVEGVRVAARYRPTAEHLEIGGDFYDVHGAAGDWLFALGDVCGKGVEAAALTGRTRQSIRTAAHFDRRPEVVLEALNSVLHEAESDQFVTVVCARVRPQPDGHADVDLAVAGHPAPIVLRADGRVEQLEVFGTAAGVRAQTRYRPASVRLDRGDTMLMYTDGVDEARGDAGFYGVDRLTAFLPAYAGAAPDVVCEAVEQDVLEFLDGQPHDDIALLAVTCGI</sequence>
<evidence type="ECO:0000313" key="4">
    <source>
        <dbReference type="EMBL" id="ABG11262.1"/>
    </source>
</evidence>
<dbReference type="InterPro" id="IPR003018">
    <property type="entry name" value="GAF"/>
</dbReference>
<dbReference type="PANTHER" id="PTHR43156">
    <property type="entry name" value="STAGE II SPORULATION PROTEIN E-RELATED"/>
    <property type="match status" value="1"/>
</dbReference>
<gene>
    <name evidence="4" type="ordered locus">Mmcs_5158</name>
</gene>
<keyword evidence="1" id="KW-0378">Hydrolase</keyword>
<dbReference type="KEGG" id="mmc:Mmcs_5158"/>
<dbReference type="SUPFAM" id="SSF81606">
    <property type="entry name" value="PP2C-like"/>
    <property type="match status" value="1"/>
</dbReference>
<dbReference type="PANTHER" id="PTHR43156:SF2">
    <property type="entry name" value="STAGE II SPORULATION PROTEIN E"/>
    <property type="match status" value="1"/>
</dbReference>
<evidence type="ECO:0000256" key="1">
    <source>
        <dbReference type="ARBA" id="ARBA00022801"/>
    </source>
</evidence>
<dbReference type="InterPro" id="IPR036457">
    <property type="entry name" value="PPM-type-like_dom_sf"/>
</dbReference>
<dbReference type="SMART" id="SM00065">
    <property type="entry name" value="GAF"/>
    <property type="match status" value="1"/>
</dbReference>
<dbReference type="AlphaFoldDB" id="A0A5Q5BRY6"/>
<feature type="domain" description="PPM-type phosphatase" evidence="3">
    <location>
        <begin position="214"/>
        <end position="429"/>
    </location>
</feature>
<accession>A0A5Q5BRY6</accession>
<dbReference type="SMART" id="SM00331">
    <property type="entry name" value="PP2C_SIG"/>
    <property type="match status" value="1"/>
</dbReference>
<dbReference type="InterPro" id="IPR029016">
    <property type="entry name" value="GAF-like_dom_sf"/>
</dbReference>
<feature type="domain" description="GAF" evidence="2">
    <location>
        <begin position="34"/>
        <end position="193"/>
    </location>
</feature>
<dbReference type="EMBL" id="CP000384">
    <property type="protein sequence ID" value="ABG11262.1"/>
    <property type="molecule type" value="Genomic_DNA"/>
</dbReference>
<dbReference type="InterPro" id="IPR052016">
    <property type="entry name" value="Bact_Sigma-Reg"/>
</dbReference>
<proteinExistence type="predicted"/>
<dbReference type="Gene3D" id="3.60.40.10">
    <property type="entry name" value="PPM-type phosphatase domain"/>
    <property type="match status" value="1"/>
</dbReference>
<dbReference type="Pfam" id="PF07228">
    <property type="entry name" value="SpoIIE"/>
    <property type="match status" value="1"/>
</dbReference>
<dbReference type="Gene3D" id="3.30.450.40">
    <property type="match status" value="1"/>
</dbReference>
<evidence type="ECO:0000259" key="3">
    <source>
        <dbReference type="SMART" id="SM00331"/>
    </source>
</evidence>
<protein>
    <submittedName>
        <fullName evidence="4">Serine phosphatase</fullName>
    </submittedName>
</protein>
<name>A0A5Q5BRY6_MYCSS</name>
<dbReference type="GO" id="GO:0016791">
    <property type="term" value="F:phosphatase activity"/>
    <property type="evidence" value="ECO:0007669"/>
    <property type="project" value="TreeGrafter"/>
</dbReference>
<dbReference type="InterPro" id="IPR001932">
    <property type="entry name" value="PPM-type_phosphatase-like_dom"/>
</dbReference>
<organism evidence="4">
    <name type="scientific">Mycobacterium sp. (strain MCS)</name>
    <dbReference type="NCBI Taxonomy" id="164756"/>
    <lineage>
        <taxon>Bacteria</taxon>
        <taxon>Bacillati</taxon>
        <taxon>Actinomycetota</taxon>
        <taxon>Actinomycetes</taxon>
        <taxon>Mycobacteriales</taxon>
        <taxon>Mycobacteriaceae</taxon>
        <taxon>Mycobacterium</taxon>
    </lineage>
</organism>